<protein>
    <submittedName>
        <fullName evidence="2">Predicted protein</fullName>
    </submittedName>
</protein>
<dbReference type="Gramene" id="Al_scaffold_0002_1206">
    <property type="protein sequence ID" value="Al_scaffold_0002_1206"/>
    <property type="gene ID" value="Al_scaffold_0002_1206"/>
</dbReference>
<evidence type="ECO:0000313" key="2">
    <source>
        <dbReference type="EMBL" id="EFH63286.1"/>
    </source>
</evidence>
<evidence type="ECO:0000313" key="3">
    <source>
        <dbReference type="Proteomes" id="UP000008694"/>
    </source>
</evidence>
<dbReference type="AlphaFoldDB" id="D7KTN7"/>
<accession>D7KTN7</accession>
<proteinExistence type="predicted"/>
<dbReference type="EMBL" id="GL348714">
    <property type="protein sequence ID" value="EFH63286.1"/>
    <property type="molecule type" value="Genomic_DNA"/>
</dbReference>
<reference evidence="3" key="1">
    <citation type="journal article" date="2011" name="Nat. Genet.">
        <title>The Arabidopsis lyrata genome sequence and the basis of rapid genome size change.</title>
        <authorList>
            <person name="Hu T.T."/>
            <person name="Pattyn P."/>
            <person name="Bakker E.G."/>
            <person name="Cao J."/>
            <person name="Cheng J.-F."/>
            <person name="Clark R.M."/>
            <person name="Fahlgren N."/>
            <person name="Fawcett J.A."/>
            <person name="Grimwood J."/>
            <person name="Gundlach H."/>
            <person name="Haberer G."/>
            <person name="Hollister J.D."/>
            <person name="Ossowski S."/>
            <person name="Ottilar R.P."/>
            <person name="Salamov A.A."/>
            <person name="Schneeberger K."/>
            <person name="Spannagl M."/>
            <person name="Wang X."/>
            <person name="Yang L."/>
            <person name="Nasrallah M.E."/>
            <person name="Bergelson J."/>
            <person name="Carrington J.C."/>
            <person name="Gaut B.S."/>
            <person name="Schmutz J."/>
            <person name="Mayer K.F.X."/>
            <person name="Van de Peer Y."/>
            <person name="Grigoriev I.V."/>
            <person name="Nordborg M."/>
            <person name="Weigel D."/>
            <person name="Guo Y.-L."/>
        </authorList>
    </citation>
    <scope>NUCLEOTIDE SEQUENCE [LARGE SCALE GENOMIC DNA]</scope>
    <source>
        <strain evidence="3">cv. MN47</strain>
    </source>
</reference>
<evidence type="ECO:0000256" key="1">
    <source>
        <dbReference type="SAM" id="MobiDB-lite"/>
    </source>
</evidence>
<feature type="region of interest" description="Disordered" evidence="1">
    <location>
        <begin position="1"/>
        <end position="22"/>
    </location>
</feature>
<dbReference type="Proteomes" id="UP000008694">
    <property type="component" value="Unassembled WGS sequence"/>
</dbReference>
<gene>
    <name evidence="2" type="ORF">ARALYDRAFT_676056</name>
</gene>
<sequence length="156" mass="17015">MAGAGSGFRGLVEPPSSGSAASGIHKPGLKFYWLWLIGKVWFKKIGDKSRYVGLLGRDSSSSNLLSEGLAFWEICGGLGSSEEGECGREPKSLGCVLAPLRLPRSCGLDFAGSKVPVSLRQMINRIRAFLIFPASFPFNHFCNCFDFLCRPWPKPI</sequence>
<organism evidence="3">
    <name type="scientific">Arabidopsis lyrata subsp. lyrata</name>
    <name type="common">Lyre-leaved rock-cress</name>
    <dbReference type="NCBI Taxonomy" id="81972"/>
    <lineage>
        <taxon>Eukaryota</taxon>
        <taxon>Viridiplantae</taxon>
        <taxon>Streptophyta</taxon>
        <taxon>Embryophyta</taxon>
        <taxon>Tracheophyta</taxon>
        <taxon>Spermatophyta</taxon>
        <taxon>Magnoliopsida</taxon>
        <taxon>eudicotyledons</taxon>
        <taxon>Gunneridae</taxon>
        <taxon>Pentapetalae</taxon>
        <taxon>rosids</taxon>
        <taxon>malvids</taxon>
        <taxon>Brassicales</taxon>
        <taxon>Brassicaceae</taxon>
        <taxon>Camelineae</taxon>
        <taxon>Arabidopsis</taxon>
    </lineage>
</organism>
<dbReference type="HOGENOM" id="CLU_1689112_0_0_1"/>
<name>D7KTN7_ARALL</name>
<keyword evidence="3" id="KW-1185">Reference proteome</keyword>